<keyword evidence="4" id="KW-1185">Reference proteome</keyword>
<reference evidence="3 4" key="1">
    <citation type="submission" date="2009-11" db="EMBL/GenBank/DDBJ databases">
        <title>Annotation of Allomyces macrogynus ATCC 38327.</title>
        <authorList>
            <consortium name="The Broad Institute Genome Sequencing Platform"/>
            <person name="Russ C."/>
            <person name="Cuomo C."/>
            <person name="Burger G."/>
            <person name="Gray M.W."/>
            <person name="Holland P.W.H."/>
            <person name="King N."/>
            <person name="Lang F.B.F."/>
            <person name="Roger A.J."/>
            <person name="Ruiz-Trillo I."/>
            <person name="Young S.K."/>
            <person name="Zeng Q."/>
            <person name="Gargeya S."/>
            <person name="Fitzgerald M."/>
            <person name="Haas B."/>
            <person name="Abouelleil A."/>
            <person name="Alvarado L."/>
            <person name="Arachchi H.M."/>
            <person name="Berlin A."/>
            <person name="Chapman S.B."/>
            <person name="Gearin G."/>
            <person name="Goldberg J."/>
            <person name="Griggs A."/>
            <person name="Gujja S."/>
            <person name="Hansen M."/>
            <person name="Heiman D."/>
            <person name="Howarth C."/>
            <person name="Larimer J."/>
            <person name="Lui A."/>
            <person name="MacDonald P.J.P."/>
            <person name="McCowen C."/>
            <person name="Montmayeur A."/>
            <person name="Murphy C."/>
            <person name="Neiman D."/>
            <person name="Pearson M."/>
            <person name="Priest M."/>
            <person name="Roberts A."/>
            <person name="Saif S."/>
            <person name="Shea T."/>
            <person name="Sisk P."/>
            <person name="Stolte C."/>
            <person name="Sykes S."/>
            <person name="Wortman J."/>
            <person name="Nusbaum C."/>
            <person name="Birren B."/>
        </authorList>
    </citation>
    <scope>NUCLEOTIDE SEQUENCE [LARGE SCALE GENOMIC DNA]</scope>
    <source>
        <strain evidence="3 4">ATCC 38327</strain>
    </source>
</reference>
<dbReference type="OrthoDB" id="2132010at2759"/>
<dbReference type="VEuPathDB" id="FungiDB:AMAG_10440"/>
<accession>A0A0L0SUC8</accession>
<feature type="signal peptide" evidence="2">
    <location>
        <begin position="1"/>
        <end position="18"/>
    </location>
</feature>
<keyword evidence="2" id="KW-0732">Signal</keyword>
<feature type="compositionally biased region" description="Low complexity" evidence="1">
    <location>
        <begin position="181"/>
        <end position="213"/>
    </location>
</feature>
<evidence type="ECO:0000256" key="1">
    <source>
        <dbReference type="SAM" id="MobiDB-lite"/>
    </source>
</evidence>
<dbReference type="Proteomes" id="UP000054350">
    <property type="component" value="Unassembled WGS sequence"/>
</dbReference>
<evidence type="ECO:0000256" key="2">
    <source>
        <dbReference type="SAM" id="SignalP"/>
    </source>
</evidence>
<organism evidence="3 4">
    <name type="scientific">Allomyces macrogynus (strain ATCC 38327)</name>
    <name type="common">Allomyces javanicus var. macrogynus</name>
    <dbReference type="NCBI Taxonomy" id="578462"/>
    <lineage>
        <taxon>Eukaryota</taxon>
        <taxon>Fungi</taxon>
        <taxon>Fungi incertae sedis</taxon>
        <taxon>Blastocladiomycota</taxon>
        <taxon>Blastocladiomycetes</taxon>
        <taxon>Blastocladiales</taxon>
        <taxon>Blastocladiaceae</taxon>
        <taxon>Allomyces</taxon>
    </lineage>
</organism>
<proteinExistence type="predicted"/>
<evidence type="ECO:0000313" key="3">
    <source>
        <dbReference type="EMBL" id="KNE66198.1"/>
    </source>
</evidence>
<protein>
    <recommendedName>
        <fullName evidence="5">Carbohydrate-binding module family 19 domain-containing protein</fullName>
    </recommendedName>
</protein>
<feature type="chain" id="PRO_5005548312" description="Carbohydrate-binding module family 19 domain-containing protein" evidence="2">
    <location>
        <begin position="19"/>
        <end position="223"/>
    </location>
</feature>
<sequence>MKLQLAPLFALLPAAAIARPAQVGDGADFRTANKVLAAKLDGGKAALQVGSPCPMELDQEGAIVCAGNQLARCIGEKVAGPFQSCAVGLSCQVLPLVSKPGVSVMCDTDADKVARIGTAAGAGTGVGTPAKMGDGTPAKPDKKSTDGDAAGSPMKAGKRGKVQAKKSTDPTTTSPADAHIPTATAPETTDPTATDPSAIDPIATADPTATAAPMGDNAGDQTE</sequence>
<dbReference type="AlphaFoldDB" id="A0A0L0SUC8"/>
<feature type="region of interest" description="Disordered" evidence="1">
    <location>
        <begin position="120"/>
        <end position="223"/>
    </location>
</feature>
<reference evidence="4" key="2">
    <citation type="submission" date="2009-11" db="EMBL/GenBank/DDBJ databases">
        <title>The Genome Sequence of Allomyces macrogynus strain ATCC 38327.</title>
        <authorList>
            <consortium name="The Broad Institute Genome Sequencing Platform"/>
            <person name="Russ C."/>
            <person name="Cuomo C."/>
            <person name="Shea T."/>
            <person name="Young S.K."/>
            <person name="Zeng Q."/>
            <person name="Koehrsen M."/>
            <person name="Haas B."/>
            <person name="Borodovsky M."/>
            <person name="Guigo R."/>
            <person name="Alvarado L."/>
            <person name="Berlin A."/>
            <person name="Borenstein D."/>
            <person name="Chen Z."/>
            <person name="Engels R."/>
            <person name="Freedman E."/>
            <person name="Gellesch M."/>
            <person name="Goldberg J."/>
            <person name="Griggs A."/>
            <person name="Gujja S."/>
            <person name="Heiman D."/>
            <person name="Hepburn T."/>
            <person name="Howarth C."/>
            <person name="Jen D."/>
            <person name="Larson L."/>
            <person name="Lewis B."/>
            <person name="Mehta T."/>
            <person name="Park D."/>
            <person name="Pearson M."/>
            <person name="Roberts A."/>
            <person name="Saif S."/>
            <person name="Shenoy N."/>
            <person name="Sisk P."/>
            <person name="Stolte C."/>
            <person name="Sykes S."/>
            <person name="Walk T."/>
            <person name="White J."/>
            <person name="Yandava C."/>
            <person name="Burger G."/>
            <person name="Gray M.W."/>
            <person name="Holland P.W.H."/>
            <person name="King N."/>
            <person name="Lang F.B.F."/>
            <person name="Roger A.J."/>
            <person name="Ruiz-Trillo I."/>
            <person name="Lander E."/>
            <person name="Nusbaum C."/>
        </authorList>
    </citation>
    <scope>NUCLEOTIDE SEQUENCE [LARGE SCALE GENOMIC DNA]</scope>
    <source>
        <strain evidence="4">ATCC 38327</strain>
    </source>
</reference>
<dbReference type="EMBL" id="GG745349">
    <property type="protein sequence ID" value="KNE66198.1"/>
    <property type="molecule type" value="Genomic_DNA"/>
</dbReference>
<evidence type="ECO:0008006" key="5">
    <source>
        <dbReference type="Google" id="ProtNLM"/>
    </source>
</evidence>
<name>A0A0L0SUC8_ALLM3</name>
<evidence type="ECO:0000313" key="4">
    <source>
        <dbReference type="Proteomes" id="UP000054350"/>
    </source>
</evidence>
<gene>
    <name evidence="3" type="ORF">AMAG_10440</name>
</gene>